<dbReference type="SMART" id="SM00490">
    <property type="entry name" value="HELICc"/>
    <property type="match status" value="1"/>
</dbReference>
<comment type="caution">
    <text evidence="7">The sequence shown here is derived from an EMBL/GenBank/DDBJ whole genome shotgun (WGS) entry which is preliminary data.</text>
</comment>
<dbReference type="InterPro" id="IPR038718">
    <property type="entry name" value="SNF2-like_sf"/>
</dbReference>
<dbReference type="CDD" id="cd18011">
    <property type="entry name" value="DEXDc_RapA"/>
    <property type="match status" value="1"/>
</dbReference>
<dbReference type="SMART" id="SM00487">
    <property type="entry name" value="DEXDc"/>
    <property type="match status" value="1"/>
</dbReference>
<dbReference type="GO" id="GO:0016787">
    <property type="term" value="F:hydrolase activity"/>
    <property type="evidence" value="ECO:0007669"/>
    <property type="project" value="UniProtKB-KW"/>
</dbReference>
<keyword evidence="2" id="KW-0378">Hydrolase</keyword>
<dbReference type="OrthoDB" id="9814088at2"/>
<dbReference type="PROSITE" id="PS51194">
    <property type="entry name" value="HELICASE_CTER"/>
    <property type="match status" value="1"/>
</dbReference>
<keyword evidence="8" id="KW-1185">Reference proteome</keyword>
<name>A0A2N3LNE7_9BACI</name>
<dbReference type="GO" id="GO:0005524">
    <property type="term" value="F:ATP binding"/>
    <property type="evidence" value="ECO:0007669"/>
    <property type="project" value="UniProtKB-KW"/>
</dbReference>
<dbReference type="CDD" id="cd18793">
    <property type="entry name" value="SF2_C_SNF"/>
    <property type="match status" value="1"/>
</dbReference>
<dbReference type="RefSeq" id="WP_101353423.1">
    <property type="nucleotide sequence ID" value="NZ_PIQO01000003.1"/>
</dbReference>
<evidence type="ECO:0000256" key="4">
    <source>
        <dbReference type="ARBA" id="ARBA00022840"/>
    </source>
</evidence>
<protein>
    <submittedName>
        <fullName evidence="7">ATP-dependent helicase</fullName>
    </submittedName>
</protein>
<proteinExistence type="predicted"/>
<dbReference type="Pfam" id="PF00176">
    <property type="entry name" value="SNF2-rel_dom"/>
    <property type="match status" value="1"/>
</dbReference>
<evidence type="ECO:0000256" key="3">
    <source>
        <dbReference type="ARBA" id="ARBA00022806"/>
    </source>
</evidence>
<organism evidence="7 8">
    <name type="scientific">Heyndrickxia camelliae</name>
    <dbReference type="NCBI Taxonomy" id="1707093"/>
    <lineage>
        <taxon>Bacteria</taxon>
        <taxon>Bacillati</taxon>
        <taxon>Bacillota</taxon>
        <taxon>Bacilli</taxon>
        <taxon>Bacillales</taxon>
        <taxon>Bacillaceae</taxon>
        <taxon>Heyndrickxia</taxon>
    </lineage>
</organism>
<evidence type="ECO:0000313" key="7">
    <source>
        <dbReference type="EMBL" id="PKR86054.1"/>
    </source>
</evidence>
<dbReference type="InterPro" id="IPR027417">
    <property type="entry name" value="P-loop_NTPase"/>
</dbReference>
<sequence length="568" mass="66262">MTINIEFDPTWGEELSDRFQKDGPWGNWELYKLAIEMEKHFIIPEFEGLQAPQHLANLKPLPHQLEVAKQVIEKMNGKAILADEVGLGKTIEAGLILKEYMIRKLVKKVLILVPASLVSQWAFELNTKFHIPAVAQKKSYVWDQFDCVVSSIDTAKRSPHREKIYEQNYDLVIIDEAHKLKNHKTKNYEFVQNLKKKFCLLLTATPIQNRIDEIFHLVSLLKPGHLGSQTGFIEKYKSGDRNIKDDKHLNELVNKVMIRNRRADTGIEWTKRHVKTVLIDFNKEERDLYNAIDVLKGNQDYAANVGFTMMTLQREACSSREAVYYTLKNMLKKRENPTPEFEEKIQFLIKKIEAVKQNSKAEKTLELIKEINDKVIIFTEYRATQLYLQWFLKQHGITSVPFRGGFKRGKKDWMKELFQKHTQVLIATEAGGEGINLQFCHHMINFDLPWNPMRLEQRIGRVHRLGQEEDVHIYNFATKNTVEDHILKLLYEKINLFERVIGELDDILTRLEFGKLENHLKDIFQHSNSEGEMKIKMENLTEMIQFAETMKKREEDSLHAAGGNSSIS</sequence>
<dbReference type="InterPro" id="IPR001650">
    <property type="entry name" value="Helicase_C-like"/>
</dbReference>
<keyword evidence="4" id="KW-0067">ATP-binding</keyword>
<feature type="domain" description="Helicase ATP-binding" evidence="5">
    <location>
        <begin position="70"/>
        <end position="224"/>
    </location>
</feature>
<evidence type="ECO:0000256" key="1">
    <source>
        <dbReference type="ARBA" id="ARBA00022741"/>
    </source>
</evidence>
<evidence type="ECO:0000313" key="8">
    <source>
        <dbReference type="Proteomes" id="UP000233440"/>
    </source>
</evidence>
<dbReference type="PANTHER" id="PTHR10799">
    <property type="entry name" value="SNF2/RAD54 HELICASE FAMILY"/>
    <property type="match status" value="1"/>
</dbReference>
<dbReference type="AlphaFoldDB" id="A0A2N3LNE7"/>
<accession>A0A2N3LNE7</accession>
<dbReference type="GO" id="GO:0004386">
    <property type="term" value="F:helicase activity"/>
    <property type="evidence" value="ECO:0007669"/>
    <property type="project" value="UniProtKB-KW"/>
</dbReference>
<keyword evidence="1" id="KW-0547">Nucleotide-binding</keyword>
<dbReference type="InterPro" id="IPR049730">
    <property type="entry name" value="SNF2/RAD54-like_C"/>
</dbReference>
<dbReference type="Gene3D" id="3.40.50.10810">
    <property type="entry name" value="Tandem AAA-ATPase domain"/>
    <property type="match status" value="1"/>
</dbReference>
<evidence type="ECO:0000256" key="2">
    <source>
        <dbReference type="ARBA" id="ARBA00022801"/>
    </source>
</evidence>
<dbReference type="InterPro" id="IPR057342">
    <property type="entry name" value="DEXDc_RapA"/>
</dbReference>
<dbReference type="InterPro" id="IPR014001">
    <property type="entry name" value="Helicase_ATP-bd"/>
</dbReference>
<evidence type="ECO:0000259" key="5">
    <source>
        <dbReference type="PROSITE" id="PS51192"/>
    </source>
</evidence>
<feature type="domain" description="Helicase C-terminal" evidence="6">
    <location>
        <begin position="363"/>
        <end position="512"/>
    </location>
</feature>
<gene>
    <name evidence="7" type="ORF">CWO92_06700</name>
</gene>
<dbReference type="EMBL" id="PIQO01000003">
    <property type="protein sequence ID" value="PKR86054.1"/>
    <property type="molecule type" value="Genomic_DNA"/>
</dbReference>
<dbReference type="Pfam" id="PF00271">
    <property type="entry name" value="Helicase_C"/>
    <property type="match status" value="1"/>
</dbReference>
<keyword evidence="3 7" id="KW-0347">Helicase</keyword>
<reference evidence="7 8" key="1">
    <citation type="submission" date="2017-11" db="EMBL/GenBank/DDBJ databases">
        <title>Bacillus camelliae sp. nov., isolated from pu'er tea.</title>
        <authorList>
            <person name="Niu L."/>
        </authorList>
    </citation>
    <scope>NUCLEOTIDE SEQUENCE [LARGE SCALE GENOMIC DNA]</scope>
    <source>
        <strain evidence="7 8">7578-1</strain>
    </source>
</reference>
<dbReference type="Proteomes" id="UP000233440">
    <property type="component" value="Unassembled WGS sequence"/>
</dbReference>
<dbReference type="PROSITE" id="PS51192">
    <property type="entry name" value="HELICASE_ATP_BIND_1"/>
    <property type="match status" value="1"/>
</dbReference>
<dbReference type="InterPro" id="IPR000330">
    <property type="entry name" value="SNF2_N"/>
</dbReference>
<dbReference type="Gene3D" id="3.40.50.300">
    <property type="entry name" value="P-loop containing nucleotide triphosphate hydrolases"/>
    <property type="match status" value="1"/>
</dbReference>
<dbReference type="SUPFAM" id="SSF52540">
    <property type="entry name" value="P-loop containing nucleoside triphosphate hydrolases"/>
    <property type="match status" value="2"/>
</dbReference>
<evidence type="ECO:0000259" key="6">
    <source>
        <dbReference type="PROSITE" id="PS51194"/>
    </source>
</evidence>